<sequence length="107" mass="11595">MKALLGLSLTGVFGGVAVKAATESSATTRKLDQTPTWAWFTEKHKQALFEALEKVKAVGMLLGNSEFGMIIAELMILGFISLLLTFGQNHIAKICVPQDVSRHHVAL</sequence>
<keyword evidence="9" id="KW-0732">Signal</keyword>
<dbReference type="InterPro" id="IPR004326">
    <property type="entry name" value="Mlo"/>
</dbReference>
<feature type="signal peptide" evidence="9">
    <location>
        <begin position="1"/>
        <end position="20"/>
    </location>
</feature>
<dbReference type="Pfam" id="PF03094">
    <property type="entry name" value="Mlo"/>
    <property type="match status" value="1"/>
</dbReference>
<dbReference type="Proteomes" id="UP001164929">
    <property type="component" value="Chromosome 7"/>
</dbReference>
<dbReference type="PANTHER" id="PTHR31942:SF49">
    <property type="entry name" value="MLO-LIKE PROTEIN 8"/>
    <property type="match status" value="1"/>
</dbReference>
<feature type="transmembrane region" description="Helical" evidence="8">
    <location>
        <begin position="67"/>
        <end position="86"/>
    </location>
</feature>
<organism evidence="10 11">
    <name type="scientific">Populus alba x Populus x berolinensis</name>
    <dbReference type="NCBI Taxonomy" id="444605"/>
    <lineage>
        <taxon>Eukaryota</taxon>
        <taxon>Viridiplantae</taxon>
        <taxon>Streptophyta</taxon>
        <taxon>Embryophyta</taxon>
        <taxon>Tracheophyta</taxon>
        <taxon>Spermatophyta</taxon>
        <taxon>Magnoliopsida</taxon>
        <taxon>eudicotyledons</taxon>
        <taxon>Gunneridae</taxon>
        <taxon>Pentapetalae</taxon>
        <taxon>rosids</taxon>
        <taxon>fabids</taxon>
        <taxon>Malpighiales</taxon>
        <taxon>Salicaceae</taxon>
        <taxon>Saliceae</taxon>
        <taxon>Populus</taxon>
    </lineage>
</organism>
<name>A0AAD6QHS2_9ROSI</name>
<protein>
    <submittedName>
        <fullName evidence="10">Uncharacterized protein</fullName>
    </submittedName>
</protein>
<dbReference type="EMBL" id="JAQIZT010000007">
    <property type="protein sequence ID" value="KAJ6990629.1"/>
    <property type="molecule type" value="Genomic_DNA"/>
</dbReference>
<keyword evidence="6 8" id="KW-0472">Membrane</keyword>
<evidence type="ECO:0000256" key="9">
    <source>
        <dbReference type="SAM" id="SignalP"/>
    </source>
</evidence>
<evidence type="ECO:0000256" key="6">
    <source>
        <dbReference type="ARBA" id="ARBA00023136"/>
    </source>
</evidence>
<evidence type="ECO:0000256" key="7">
    <source>
        <dbReference type="ARBA" id="ARBA00023265"/>
    </source>
</evidence>
<evidence type="ECO:0000256" key="1">
    <source>
        <dbReference type="ARBA" id="ARBA00004141"/>
    </source>
</evidence>
<keyword evidence="11" id="KW-1185">Reference proteome</keyword>
<evidence type="ECO:0000256" key="2">
    <source>
        <dbReference type="ARBA" id="ARBA00006574"/>
    </source>
</evidence>
<gene>
    <name evidence="10" type="ORF">NC653_019021</name>
</gene>
<comment type="caution">
    <text evidence="10">The sequence shown here is derived from an EMBL/GenBank/DDBJ whole genome shotgun (WGS) entry which is preliminary data.</text>
</comment>
<dbReference type="GO" id="GO:0006952">
    <property type="term" value="P:defense response"/>
    <property type="evidence" value="ECO:0007669"/>
    <property type="project" value="UniProtKB-KW"/>
</dbReference>
<keyword evidence="3 8" id="KW-0812">Transmembrane</keyword>
<comment type="similarity">
    <text evidence="2">Belongs to the MLO family.</text>
</comment>
<proteinExistence type="inferred from homology"/>
<keyword evidence="7" id="KW-0568">Pathogenesis-related protein</keyword>
<dbReference type="PANTHER" id="PTHR31942">
    <property type="entry name" value="MLO-LIKE PROTEIN 1"/>
    <property type="match status" value="1"/>
</dbReference>
<reference evidence="10" key="1">
    <citation type="journal article" date="2023" name="Mol. Ecol. Resour.">
        <title>Chromosome-level genome assembly of a triploid poplar Populus alba 'Berolinensis'.</title>
        <authorList>
            <person name="Chen S."/>
            <person name="Yu Y."/>
            <person name="Wang X."/>
            <person name="Wang S."/>
            <person name="Zhang T."/>
            <person name="Zhou Y."/>
            <person name="He R."/>
            <person name="Meng N."/>
            <person name="Wang Y."/>
            <person name="Liu W."/>
            <person name="Liu Z."/>
            <person name="Liu J."/>
            <person name="Guo Q."/>
            <person name="Huang H."/>
            <person name="Sederoff R.R."/>
            <person name="Wang G."/>
            <person name="Qu G."/>
            <person name="Chen S."/>
        </authorList>
    </citation>
    <scope>NUCLEOTIDE SEQUENCE</scope>
    <source>
        <strain evidence="10">SC-2020</strain>
    </source>
</reference>
<keyword evidence="4" id="KW-0611">Plant defense</keyword>
<evidence type="ECO:0000256" key="4">
    <source>
        <dbReference type="ARBA" id="ARBA00022821"/>
    </source>
</evidence>
<dbReference type="AlphaFoldDB" id="A0AAD6QHS2"/>
<evidence type="ECO:0000313" key="10">
    <source>
        <dbReference type="EMBL" id="KAJ6990629.1"/>
    </source>
</evidence>
<evidence type="ECO:0000313" key="11">
    <source>
        <dbReference type="Proteomes" id="UP001164929"/>
    </source>
</evidence>
<feature type="chain" id="PRO_5042087142" evidence="9">
    <location>
        <begin position="21"/>
        <end position="107"/>
    </location>
</feature>
<accession>A0AAD6QHS2</accession>
<evidence type="ECO:0000256" key="8">
    <source>
        <dbReference type="SAM" id="Phobius"/>
    </source>
</evidence>
<evidence type="ECO:0000256" key="5">
    <source>
        <dbReference type="ARBA" id="ARBA00022989"/>
    </source>
</evidence>
<comment type="subcellular location">
    <subcellularLocation>
        <location evidence="1">Membrane</location>
        <topology evidence="1">Multi-pass membrane protein</topology>
    </subcellularLocation>
</comment>
<keyword evidence="5 8" id="KW-1133">Transmembrane helix</keyword>
<evidence type="ECO:0000256" key="3">
    <source>
        <dbReference type="ARBA" id="ARBA00022692"/>
    </source>
</evidence>
<dbReference type="GO" id="GO:0016020">
    <property type="term" value="C:membrane"/>
    <property type="evidence" value="ECO:0007669"/>
    <property type="project" value="UniProtKB-SubCell"/>
</dbReference>